<dbReference type="Gene3D" id="1.10.357.10">
    <property type="entry name" value="Tetracycline Repressor, domain 2"/>
    <property type="match status" value="1"/>
</dbReference>
<dbReference type="EMBL" id="CP033073">
    <property type="protein sequence ID" value="AYN39051.1"/>
    <property type="molecule type" value="Genomic_DNA"/>
</dbReference>
<gene>
    <name evidence="6" type="ORF">D9753_09130</name>
</gene>
<dbReference type="PROSITE" id="PS50977">
    <property type="entry name" value="HTH_TETR_2"/>
    <property type="match status" value="1"/>
</dbReference>
<keyword evidence="3" id="KW-0804">Transcription</keyword>
<feature type="DNA-binding region" description="H-T-H motif" evidence="4">
    <location>
        <begin position="33"/>
        <end position="52"/>
    </location>
</feature>
<dbReference type="PANTHER" id="PTHR30055">
    <property type="entry name" value="HTH-TYPE TRANSCRIPTIONAL REGULATOR RUTR"/>
    <property type="match status" value="1"/>
</dbReference>
<sequence length="222" mass="23873">MGQPRQERAIQTRGALILAAAEVFDEYGFAGASISRILKRAGVTAGALYFHFESKEALAKAVMNAQSDTILPFLESQGLQRLVDITLVWARRLQTDPLLRAGVRLTGEQTTFGLRDSSPYQAWSQIMEECLLAARERGELQAGVEPSELAELIVEACTGMQMYAAAETCRADLSDRVVRMWRLLLPGIAVPSVVARTAVDPARALAAEEATAPVGAPGDGTG</sequence>
<name>A0A3G2JBR8_9ACTN</name>
<dbReference type="InterPro" id="IPR023772">
    <property type="entry name" value="DNA-bd_HTH_TetR-type_CS"/>
</dbReference>
<evidence type="ECO:0000313" key="6">
    <source>
        <dbReference type="EMBL" id="AYN39051.1"/>
    </source>
</evidence>
<dbReference type="InterPro" id="IPR001647">
    <property type="entry name" value="HTH_TetR"/>
</dbReference>
<evidence type="ECO:0000256" key="2">
    <source>
        <dbReference type="ARBA" id="ARBA00023125"/>
    </source>
</evidence>
<dbReference type="Pfam" id="PF21935">
    <property type="entry name" value="TetR_C_45"/>
    <property type="match status" value="1"/>
</dbReference>
<dbReference type="Pfam" id="PF00440">
    <property type="entry name" value="TetR_N"/>
    <property type="match status" value="1"/>
</dbReference>
<dbReference type="SUPFAM" id="SSF48498">
    <property type="entry name" value="Tetracyclin repressor-like, C-terminal domain"/>
    <property type="match status" value="1"/>
</dbReference>
<reference evidence="6 7" key="1">
    <citation type="submission" date="2018-10" db="EMBL/GenBank/DDBJ databases">
        <title>The genome of Streptomyces dangxiongensis Z022.</title>
        <authorList>
            <person name="Zhang B."/>
        </authorList>
    </citation>
    <scope>NUCLEOTIDE SEQUENCE [LARGE SCALE GENOMIC DNA]</scope>
    <source>
        <strain evidence="6 7">Z022</strain>
    </source>
</reference>
<protein>
    <submittedName>
        <fullName evidence="6">TetR/AcrR family transcriptional regulator</fullName>
    </submittedName>
</protein>
<dbReference type="SUPFAM" id="SSF46689">
    <property type="entry name" value="Homeodomain-like"/>
    <property type="match status" value="1"/>
</dbReference>
<dbReference type="GO" id="GO:0000976">
    <property type="term" value="F:transcription cis-regulatory region binding"/>
    <property type="evidence" value="ECO:0007669"/>
    <property type="project" value="TreeGrafter"/>
</dbReference>
<dbReference type="InterPro" id="IPR050109">
    <property type="entry name" value="HTH-type_TetR-like_transc_reg"/>
</dbReference>
<evidence type="ECO:0000256" key="4">
    <source>
        <dbReference type="PROSITE-ProRule" id="PRU00335"/>
    </source>
</evidence>
<organism evidence="6 7">
    <name type="scientific">Streptomyces dangxiongensis</name>
    <dbReference type="NCBI Taxonomy" id="1442032"/>
    <lineage>
        <taxon>Bacteria</taxon>
        <taxon>Bacillati</taxon>
        <taxon>Actinomycetota</taxon>
        <taxon>Actinomycetes</taxon>
        <taxon>Kitasatosporales</taxon>
        <taxon>Streptomycetaceae</taxon>
        <taxon>Streptomyces</taxon>
    </lineage>
</organism>
<dbReference type="KEGG" id="sdd:D9753_09130"/>
<dbReference type="NCBIfam" id="NF041196">
    <property type="entry name" value="ScbR_bind_reg"/>
    <property type="match status" value="1"/>
</dbReference>
<dbReference type="GO" id="GO:0003700">
    <property type="term" value="F:DNA-binding transcription factor activity"/>
    <property type="evidence" value="ECO:0007669"/>
    <property type="project" value="TreeGrafter"/>
</dbReference>
<dbReference type="PANTHER" id="PTHR30055:SF234">
    <property type="entry name" value="HTH-TYPE TRANSCRIPTIONAL REGULATOR BETI"/>
    <property type="match status" value="1"/>
</dbReference>
<dbReference type="InterPro" id="IPR054126">
    <property type="entry name" value="CprB_TetR_C"/>
</dbReference>
<dbReference type="AlphaFoldDB" id="A0A3G2JBR8"/>
<dbReference type="InterPro" id="IPR036271">
    <property type="entry name" value="Tet_transcr_reg_TetR-rel_C_sf"/>
</dbReference>
<feature type="domain" description="HTH tetR-type" evidence="5">
    <location>
        <begin position="10"/>
        <end position="70"/>
    </location>
</feature>
<proteinExistence type="predicted"/>
<keyword evidence="7" id="KW-1185">Reference proteome</keyword>
<evidence type="ECO:0000313" key="7">
    <source>
        <dbReference type="Proteomes" id="UP000268329"/>
    </source>
</evidence>
<dbReference type="InterPro" id="IPR047923">
    <property type="entry name" value="ArpA-like"/>
</dbReference>
<dbReference type="OrthoDB" id="3237195at2"/>
<dbReference type="PRINTS" id="PR00455">
    <property type="entry name" value="HTHTETR"/>
</dbReference>
<accession>A0A3G2JBR8</accession>
<evidence type="ECO:0000256" key="1">
    <source>
        <dbReference type="ARBA" id="ARBA00023015"/>
    </source>
</evidence>
<evidence type="ECO:0000259" key="5">
    <source>
        <dbReference type="PROSITE" id="PS50977"/>
    </source>
</evidence>
<dbReference type="RefSeq" id="WP_121786552.1">
    <property type="nucleotide sequence ID" value="NZ_CP033073.1"/>
</dbReference>
<dbReference type="InterPro" id="IPR009057">
    <property type="entry name" value="Homeodomain-like_sf"/>
</dbReference>
<keyword evidence="1" id="KW-0805">Transcription regulation</keyword>
<dbReference type="PROSITE" id="PS01081">
    <property type="entry name" value="HTH_TETR_1"/>
    <property type="match status" value="1"/>
</dbReference>
<evidence type="ECO:0000256" key="3">
    <source>
        <dbReference type="ARBA" id="ARBA00023163"/>
    </source>
</evidence>
<dbReference type="Proteomes" id="UP000268329">
    <property type="component" value="Chromosome"/>
</dbReference>
<keyword evidence="2 4" id="KW-0238">DNA-binding</keyword>